<proteinExistence type="predicted"/>
<evidence type="ECO:0000256" key="2">
    <source>
        <dbReference type="SAM" id="SignalP"/>
    </source>
</evidence>
<protein>
    <recommendedName>
        <fullName evidence="5">Hydrophobin</fullName>
    </recommendedName>
</protein>
<dbReference type="OrthoDB" id="4225815at2759"/>
<gene>
    <name evidence="3" type="ORF">L873DRAFT_1846336</name>
</gene>
<feature type="chain" id="PRO_5018236354" description="Hydrophobin" evidence="2">
    <location>
        <begin position="18"/>
        <end position="106"/>
    </location>
</feature>
<sequence>MRFSIISILALALTVSASLVARQITSVEDTTQVADGNQDVGNKGQNAGNSPANKGKVIGDYTVEQGVQTCGNAQLNCCNKIEKQGDRRVVGEFVRQRRYWYSVLAY</sequence>
<evidence type="ECO:0000256" key="1">
    <source>
        <dbReference type="SAM" id="MobiDB-lite"/>
    </source>
</evidence>
<name>A0A3N4J9D1_9PEZI</name>
<feature type="signal peptide" evidence="2">
    <location>
        <begin position="1"/>
        <end position="17"/>
    </location>
</feature>
<dbReference type="EMBL" id="ML120432">
    <property type="protein sequence ID" value="RPA94903.1"/>
    <property type="molecule type" value="Genomic_DNA"/>
</dbReference>
<evidence type="ECO:0008006" key="5">
    <source>
        <dbReference type="Google" id="ProtNLM"/>
    </source>
</evidence>
<evidence type="ECO:0000313" key="4">
    <source>
        <dbReference type="Proteomes" id="UP000276215"/>
    </source>
</evidence>
<dbReference type="Proteomes" id="UP000276215">
    <property type="component" value="Unassembled WGS sequence"/>
</dbReference>
<organism evidence="3 4">
    <name type="scientific">Choiromyces venosus 120613-1</name>
    <dbReference type="NCBI Taxonomy" id="1336337"/>
    <lineage>
        <taxon>Eukaryota</taxon>
        <taxon>Fungi</taxon>
        <taxon>Dikarya</taxon>
        <taxon>Ascomycota</taxon>
        <taxon>Pezizomycotina</taxon>
        <taxon>Pezizomycetes</taxon>
        <taxon>Pezizales</taxon>
        <taxon>Tuberaceae</taxon>
        <taxon>Choiromyces</taxon>
    </lineage>
</organism>
<dbReference type="AlphaFoldDB" id="A0A3N4J9D1"/>
<feature type="compositionally biased region" description="Polar residues" evidence="1">
    <location>
        <begin position="34"/>
        <end position="52"/>
    </location>
</feature>
<reference evidence="3 4" key="1">
    <citation type="journal article" date="2018" name="Nat. Ecol. Evol.">
        <title>Pezizomycetes genomes reveal the molecular basis of ectomycorrhizal truffle lifestyle.</title>
        <authorList>
            <person name="Murat C."/>
            <person name="Payen T."/>
            <person name="Noel B."/>
            <person name="Kuo A."/>
            <person name="Morin E."/>
            <person name="Chen J."/>
            <person name="Kohler A."/>
            <person name="Krizsan K."/>
            <person name="Balestrini R."/>
            <person name="Da Silva C."/>
            <person name="Montanini B."/>
            <person name="Hainaut M."/>
            <person name="Levati E."/>
            <person name="Barry K.W."/>
            <person name="Belfiori B."/>
            <person name="Cichocki N."/>
            <person name="Clum A."/>
            <person name="Dockter R.B."/>
            <person name="Fauchery L."/>
            <person name="Guy J."/>
            <person name="Iotti M."/>
            <person name="Le Tacon F."/>
            <person name="Lindquist E.A."/>
            <person name="Lipzen A."/>
            <person name="Malagnac F."/>
            <person name="Mello A."/>
            <person name="Molinier V."/>
            <person name="Miyauchi S."/>
            <person name="Poulain J."/>
            <person name="Riccioni C."/>
            <person name="Rubini A."/>
            <person name="Sitrit Y."/>
            <person name="Splivallo R."/>
            <person name="Traeger S."/>
            <person name="Wang M."/>
            <person name="Zifcakova L."/>
            <person name="Wipf D."/>
            <person name="Zambonelli A."/>
            <person name="Paolocci F."/>
            <person name="Nowrousian M."/>
            <person name="Ottonello S."/>
            <person name="Baldrian P."/>
            <person name="Spatafora J.W."/>
            <person name="Henrissat B."/>
            <person name="Nagy L.G."/>
            <person name="Aury J.M."/>
            <person name="Wincker P."/>
            <person name="Grigoriev I.V."/>
            <person name="Bonfante P."/>
            <person name="Martin F.M."/>
        </authorList>
    </citation>
    <scope>NUCLEOTIDE SEQUENCE [LARGE SCALE GENOMIC DNA]</scope>
    <source>
        <strain evidence="3 4">120613-1</strain>
    </source>
</reference>
<evidence type="ECO:0000313" key="3">
    <source>
        <dbReference type="EMBL" id="RPA94903.1"/>
    </source>
</evidence>
<keyword evidence="4" id="KW-1185">Reference proteome</keyword>
<accession>A0A3N4J9D1</accession>
<feature type="region of interest" description="Disordered" evidence="1">
    <location>
        <begin position="34"/>
        <end position="53"/>
    </location>
</feature>
<keyword evidence="2" id="KW-0732">Signal</keyword>